<accession>A0AAD7V257</accession>
<dbReference type="GO" id="GO:0071038">
    <property type="term" value="P:TRAMP-dependent tRNA surveillance pathway"/>
    <property type="evidence" value="ECO:0007669"/>
    <property type="project" value="TreeGrafter"/>
</dbReference>
<dbReference type="GO" id="GO:0003723">
    <property type="term" value="F:RNA binding"/>
    <property type="evidence" value="ECO:0007669"/>
    <property type="project" value="TreeGrafter"/>
</dbReference>
<reference evidence="10 11" key="1">
    <citation type="submission" date="2023-03" db="EMBL/GenBank/DDBJ databases">
        <title>Genome sequence of Lichtheimia ornata CBS 291.66.</title>
        <authorList>
            <person name="Mohabir J.T."/>
            <person name="Shea T.P."/>
            <person name="Kurbessoian T."/>
            <person name="Berby B."/>
            <person name="Fontaine J."/>
            <person name="Livny J."/>
            <person name="Gnirke A."/>
            <person name="Stajich J.E."/>
            <person name="Cuomo C.A."/>
        </authorList>
    </citation>
    <scope>NUCLEOTIDE SEQUENCE [LARGE SCALE GENOMIC DNA]</scope>
    <source>
        <strain evidence="10">CBS 291.66</strain>
    </source>
</reference>
<dbReference type="RefSeq" id="XP_058341219.1">
    <property type="nucleotide sequence ID" value="XM_058488107.1"/>
</dbReference>
<dbReference type="GO" id="GO:0071031">
    <property type="term" value="P:nuclear mRNA surveillance of mRNA 3'-end processing"/>
    <property type="evidence" value="ECO:0007669"/>
    <property type="project" value="TreeGrafter"/>
</dbReference>
<feature type="compositionally biased region" description="Basic and acidic residues" evidence="8">
    <location>
        <begin position="341"/>
        <end position="351"/>
    </location>
</feature>
<protein>
    <recommendedName>
        <fullName evidence="9">CCHC-type domain-containing protein</fullName>
    </recommendedName>
</protein>
<comment type="caution">
    <text evidence="10">The sequence shown here is derived from an EMBL/GenBank/DDBJ whole genome shotgun (WGS) entry which is preliminary data.</text>
</comment>
<dbReference type="SMART" id="SM00343">
    <property type="entry name" value="ZnF_C2HC"/>
    <property type="match status" value="4"/>
</dbReference>
<dbReference type="GO" id="GO:0008270">
    <property type="term" value="F:zinc ion binding"/>
    <property type="evidence" value="ECO:0007669"/>
    <property type="project" value="UniProtKB-KW"/>
</dbReference>
<keyword evidence="5" id="KW-0862">Zinc</keyword>
<dbReference type="PANTHER" id="PTHR46543:SF1">
    <property type="entry name" value="ZINC FINGER CCHC DOMAIN-CONTAINING PROTEIN 7"/>
    <property type="match status" value="1"/>
</dbReference>
<feature type="compositionally biased region" description="Polar residues" evidence="8">
    <location>
        <begin position="378"/>
        <end position="404"/>
    </location>
</feature>
<dbReference type="GO" id="GO:0031499">
    <property type="term" value="C:TRAMP complex"/>
    <property type="evidence" value="ECO:0007669"/>
    <property type="project" value="TreeGrafter"/>
</dbReference>
<sequence length="451" mass="51885">MFDDEDEQELELLRQYEEQEGDVQHQSSENELDSDLEDTIMSMVQYGSSQATTKPKETSHRDDNQDTSSEDDTSVSTASESQVDRVDDDSSLPSNEELQVSTSSVHSSEPRVTRVIDLGEKPKYMDEEEEDEEERELNDELQDLIQSQIEQRQSSRRSFKPRRIQLCFTCLRPGHDQRNCNVCSDCGLEKHPRHCPGLRYCLRCKRRGHEAAECVHRYEHGSCKRCGLSYHNTVHCPSIVHRYKGQSTPVAHVTPYCYFCGRSQHYGDECPRRGHNLHDVMSPFSNKNATLGTRFEMQHNMKASASAFAESRHKRWKDSDSSEGSQQRDSSKRRKQQHNKPSLDDFFERNGSHTRERFNRAQRHSPPHRTMGTQYTQLQRGHGNNNWNNIPRPTRSGTVNINDRSSMDFPRSGAAGGLPKPSSSGVIDIPRWNHQQQQRGPRFRGGYSSSR</sequence>
<evidence type="ECO:0000256" key="5">
    <source>
        <dbReference type="ARBA" id="ARBA00022833"/>
    </source>
</evidence>
<keyword evidence="3" id="KW-0677">Repeat</keyword>
<dbReference type="Gene3D" id="4.10.60.10">
    <property type="entry name" value="Zinc finger, CCHC-type"/>
    <property type="match status" value="1"/>
</dbReference>
<dbReference type="GO" id="GO:0071037">
    <property type="term" value="P:nuclear polyadenylation-dependent snRNA catabolic process"/>
    <property type="evidence" value="ECO:0007669"/>
    <property type="project" value="TreeGrafter"/>
</dbReference>
<dbReference type="GeneID" id="83215507"/>
<feature type="region of interest" description="Disordered" evidence="8">
    <location>
        <begin position="15"/>
        <end position="136"/>
    </location>
</feature>
<feature type="domain" description="CCHC-type" evidence="9">
    <location>
        <begin position="257"/>
        <end position="272"/>
    </location>
</feature>
<dbReference type="EMBL" id="JARTCD010000041">
    <property type="protein sequence ID" value="KAJ8656306.1"/>
    <property type="molecule type" value="Genomic_DNA"/>
</dbReference>
<organism evidence="10 11">
    <name type="scientific">Lichtheimia ornata</name>
    <dbReference type="NCBI Taxonomy" id="688661"/>
    <lineage>
        <taxon>Eukaryota</taxon>
        <taxon>Fungi</taxon>
        <taxon>Fungi incertae sedis</taxon>
        <taxon>Mucoromycota</taxon>
        <taxon>Mucoromycotina</taxon>
        <taxon>Mucoromycetes</taxon>
        <taxon>Mucorales</taxon>
        <taxon>Lichtheimiaceae</taxon>
        <taxon>Lichtheimia</taxon>
    </lineage>
</organism>
<feature type="compositionally biased region" description="Polar residues" evidence="8">
    <location>
        <begin position="91"/>
        <end position="107"/>
    </location>
</feature>
<proteinExistence type="predicted"/>
<dbReference type="GO" id="GO:0071036">
    <property type="term" value="P:nuclear polyadenylation-dependent snoRNA catabolic process"/>
    <property type="evidence" value="ECO:0007669"/>
    <property type="project" value="TreeGrafter"/>
</dbReference>
<dbReference type="GO" id="GO:0071035">
    <property type="term" value="P:nuclear polyadenylation-dependent rRNA catabolic process"/>
    <property type="evidence" value="ECO:0007669"/>
    <property type="project" value="TreeGrafter"/>
</dbReference>
<evidence type="ECO:0000256" key="2">
    <source>
        <dbReference type="ARBA" id="ARBA00022723"/>
    </source>
</evidence>
<evidence type="ECO:0000313" key="10">
    <source>
        <dbReference type="EMBL" id="KAJ8656306.1"/>
    </source>
</evidence>
<dbReference type="Proteomes" id="UP001234581">
    <property type="component" value="Unassembled WGS sequence"/>
</dbReference>
<feature type="domain" description="CCHC-type" evidence="9">
    <location>
        <begin position="167"/>
        <end position="180"/>
    </location>
</feature>
<dbReference type="PANTHER" id="PTHR46543">
    <property type="entry name" value="ZINC FINGER CCHC DOMAIN-CONTAINING PROTEIN 7"/>
    <property type="match status" value="1"/>
</dbReference>
<keyword evidence="4 7" id="KW-0863">Zinc-finger</keyword>
<evidence type="ECO:0000256" key="3">
    <source>
        <dbReference type="ARBA" id="ARBA00022737"/>
    </source>
</evidence>
<dbReference type="PROSITE" id="PS50158">
    <property type="entry name" value="ZF_CCHC"/>
    <property type="match status" value="2"/>
</dbReference>
<evidence type="ECO:0000313" key="11">
    <source>
        <dbReference type="Proteomes" id="UP001234581"/>
    </source>
</evidence>
<evidence type="ECO:0000256" key="8">
    <source>
        <dbReference type="SAM" id="MobiDB-lite"/>
    </source>
</evidence>
<evidence type="ECO:0000256" key="1">
    <source>
        <dbReference type="ARBA" id="ARBA00004123"/>
    </source>
</evidence>
<evidence type="ECO:0000256" key="7">
    <source>
        <dbReference type="PROSITE-ProRule" id="PRU00047"/>
    </source>
</evidence>
<name>A0AAD7V257_9FUNG</name>
<evidence type="ECO:0000259" key="9">
    <source>
        <dbReference type="PROSITE" id="PS50158"/>
    </source>
</evidence>
<comment type="subcellular location">
    <subcellularLocation>
        <location evidence="1">Nucleus</location>
    </subcellularLocation>
</comment>
<gene>
    <name evidence="10" type="ORF">O0I10_008100</name>
</gene>
<keyword evidence="2" id="KW-0479">Metal-binding</keyword>
<evidence type="ECO:0000256" key="4">
    <source>
        <dbReference type="ARBA" id="ARBA00022771"/>
    </source>
</evidence>
<dbReference type="GO" id="GO:0071039">
    <property type="term" value="P:nuclear polyadenylation-dependent CUT catabolic process"/>
    <property type="evidence" value="ECO:0007669"/>
    <property type="project" value="TreeGrafter"/>
</dbReference>
<dbReference type="AlphaFoldDB" id="A0AAD7V257"/>
<feature type="compositionally biased region" description="Low complexity" evidence="8">
    <location>
        <begin position="435"/>
        <end position="451"/>
    </location>
</feature>
<evidence type="ECO:0000256" key="6">
    <source>
        <dbReference type="ARBA" id="ARBA00023242"/>
    </source>
</evidence>
<feature type="region of interest" description="Disordered" evidence="8">
    <location>
        <begin position="378"/>
        <end position="451"/>
    </location>
</feature>
<feature type="region of interest" description="Disordered" evidence="8">
    <location>
        <begin position="303"/>
        <end position="351"/>
    </location>
</feature>
<keyword evidence="11" id="KW-1185">Reference proteome</keyword>
<feature type="compositionally biased region" description="Basic and acidic residues" evidence="8">
    <location>
        <begin position="108"/>
        <end position="125"/>
    </location>
</feature>
<feature type="compositionally biased region" description="Basic and acidic residues" evidence="8">
    <location>
        <begin position="54"/>
        <end position="64"/>
    </location>
</feature>
<dbReference type="InterPro" id="IPR001878">
    <property type="entry name" value="Znf_CCHC"/>
</dbReference>
<keyword evidence="6" id="KW-0539">Nucleus</keyword>
<dbReference type="InterPro" id="IPR051644">
    <property type="entry name" value="TRAMP_AT-DNA-binding"/>
</dbReference>
<feature type="compositionally biased region" description="Acidic residues" evidence="8">
    <location>
        <begin position="126"/>
        <end position="136"/>
    </location>
</feature>